<reference evidence="1 2" key="1">
    <citation type="submission" date="2020-08" db="EMBL/GenBank/DDBJ databases">
        <title>Genomic Encyclopedia of Type Strains, Phase IV (KMG-IV): sequencing the most valuable type-strain genomes for metagenomic binning, comparative biology and taxonomic classification.</title>
        <authorList>
            <person name="Goeker M."/>
        </authorList>
    </citation>
    <scope>NUCLEOTIDE SEQUENCE [LARGE SCALE GENOMIC DNA]</scope>
    <source>
        <strain evidence="1 2">DSM 14552</strain>
    </source>
</reference>
<dbReference type="Proteomes" id="UP000562395">
    <property type="component" value="Unassembled WGS sequence"/>
</dbReference>
<comment type="caution">
    <text evidence="1">The sequence shown here is derived from an EMBL/GenBank/DDBJ whole genome shotgun (WGS) entry which is preliminary data.</text>
</comment>
<protein>
    <submittedName>
        <fullName evidence="1">Uncharacterized protein</fullName>
    </submittedName>
</protein>
<dbReference type="AlphaFoldDB" id="A0A7W6EXH1"/>
<name>A0A7W6EXH1_9SPHN</name>
<organism evidence="1 2">
    <name type="scientific">Novosphingobium hassiacum</name>
    <dbReference type="NCBI Taxonomy" id="173676"/>
    <lineage>
        <taxon>Bacteria</taxon>
        <taxon>Pseudomonadati</taxon>
        <taxon>Pseudomonadota</taxon>
        <taxon>Alphaproteobacteria</taxon>
        <taxon>Sphingomonadales</taxon>
        <taxon>Sphingomonadaceae</taxon>
        <taxon>Novosphingobium</taxon>
    </lineage>
</organism>
<evidence type="ECO:0000313" key="2">
    <source>
        <dbReference type="Proteomes" id="UP000562395"/>
    </source>
</evidence>
<gene>
    <name evidence="1" type="ORF">GGQ88_003364</name>
</gene>
<sequence>MGPIAALFTGPWSLGSQFFWRDQRVFSCRKCQFK</sequence>
<accession>A0A7W6EXH1</accession>
<proteinExistence type="predicted"/>
<keyword evidence="2" id="KW-1185">Reference proteome</keyword>
<evidence type="ECO:0000313" key="1">
    <source>
        <dbReference type="EMBL" id="MBB3862070.1"/>
    </source>
</evidence>
<dbReference type="EMBL" id="JACICY010000009">
    <property type="protein sequence ID" value="MBB3862070.1"/>
    <property type="molecule type" value="Genomic_DNA"/>
</dbReference>